<feature type="compositionally biased region" description="Basic and acidic residues" evidence="1">
    <location>
        <begin position="92"/>
        <end position="106"/>
    </location>
</feature>
<organism evidence="2">
    <name type="scientific">Thermobia domestica</name>
    <name type="common">Firebrat</name>
    <name type="synonym">Lepisma domestica</name>
    <dbReference type="NCBI Taxonomy" id="89055"/>
    <lineage>
        <taxon>Eukaryota</taxon>
        <taxon>Metazoa</taxon>
        <taxon>Ecdysozoa</taxon>
        <taxon>Arthropoda</taxon>
        <taxon>Hexapoda</taxon>
        <taxon>Insecta</taxon>
        <taxon>Zygentoma</taxon>
        <taxon>Lepismatidae</taxon>
        <taxon>Thermobia</taxon>
    </lineage>
</organism>
<proteinExistence type="evidence at transcript level"/>
<protein>
    <submittedName>
        <fullName evidence="2">Uncharacterized protein</fullName>
    </submittedName>
</protein>
<evidence type="ECO:0000256" key="1">
    <source>
        <dbReference type="SAM" id="MobiDB-lite"/>
    </source>
</evidence>
<reference evidence="2" key="1">
    <citation type="journal article" date="2007" name="Insect Biochem. Mol. Biol.">
        <title>Identification of immune-related genes from an apterygote insect, the firebrat Thermobia domestica.</title>
        <authorList>
            <person name="Altincicek B."/>
            <person name="Vilcinskas A."/>
        </authorList>
    </citation>
    <scope>NUCLEOTIDE SEQUENCE</scope>
    <source>
        <strain evidence="2">19</strain>
    </source>
</reference>
<dbReference type="AlphaFoldDB" id="A4FSG6"/>
<dbReference type="EMBL" id="AM495107">
    <property type="protein sequence ID" value="CAM36309.1"/>
    <property type="molecule type" value="mRNA"/>
</dbReference>
<sequence>MCLLQKDSHFFIILWTPLYCGNGCSCRCDLFYFLRAVFLSGKAPVHSPGYWIKRPSAELSRTGSNPKRGGSSFIDYRTERYRITDLFPDAPPDEKTLREDPKIAKE</sequence>
<name>A4FSG6_THEDO</name>
<evidence type="ECO:0000313" key="2">
    <source>
        <dbReference type="EMBL" id="CAM36309.1"/>
    </source>
</evidence>
<feature type="region of interest" description="Disordered" evidence="1">
    <location>
        <begin position="87"/>
        <end position="106"/>
    </location>
</feature>
<accession>A4FSG6</accession>